<dbReference type="AlphaFoldDB" id="A0A365PBX6"/>
<name>A0A365PBX6_9ACTN</name>
<accession>A0A365PBX6</accession>
<organism evidence="1 2">
    <name type="scientific">Dietzia maris</name>
    <dbReference type="NCBI Taxonomy" id="37915"/>
    <lineage>
        <taxon>Bacteria</taxon>
        <taxon>Bacillati</taxon>
        <taxon>Actinomycetota</taxon>
        <taxon>Actinomycetes</taxon>
        <taxon>Mycobacteriales</taxon>
        <taxon>Dietziaceae</taxon>
        <taxon>Dietzia</taxon>
    </lineage>
</organism>
<dbReference type="Proteomes" id="UP000252187">
    <property type="component" value="Unassembled WGS sequence"/>
</dbReference>
<reference evidence="1 2" key="1">
    <citation type="submission" date="2018-06" db="EMBL/GenBank/DDBJ databases">
        <title>Whole genome sequencing of four bacterial strains from South Shetland trench revealing bio-synthetic gene clusters.</title>
        <authorList>
            <person name="Abdel-Mageed W.M."/>
            <person name="Lehri B."/>
            <person name="Jarmusch S.A."/>
            <person name="Miranda K."/>
            <person name="Goodfellow M."/>
            <person name="Jaspars M."/>
            <person name="Karlyshev A.V."/>
        </authorList>
    </citation>
    <scope>NUCLEOTIDE SEQUENCE [LARGE SCALE GENOMIC DNA]</scope>
    <source>
        <strain evidence="1 2">SST1</strain>
    </source>
</reference>
<dbReference type="SUPFAM" id="SSF53474">
    <property type="entry name" value="alpha/beta-Hydrolases"/>
    <property type="match status" value="1"/>
</dbReference>
<dbReference type="InterPro" id="IPR029058">
    <property type="entry name" value="AB_hydrolase_fold"/>
</dbReference>
<dbReference type="Pfam" id="PF07224">
    <property type="entry name" value="Chlorophyllase"/>
    <property type="match status" value="1"/>
</dbReference>
<gene>
    <name evidence="1" type="ORF">DQ226_06200</name>
</gene>
<dbReference type="PANTHER" id="PTHR33428">
    <property type="entry name" value="CHLOROPHYLLASE-2, CHLOROPLASTIC"/>
    <property type="match status" value="1"/>
</dbReference>
<dbReference type="Gene3D" id="3.40.50.1820">
    <property type="entry name" value="alpha/beta hydrolase"/>
    <property type="match status" value="1"/>
</dbReference>
<comment type="caution">
    <text evidence="1">The sequence shown here is derived from an EMBL/GenBank/DDBJ whole genome shotgun (WGS) entry which is preliminary data.</text>
</comment>
<dbReference type="PANTHER" id="PTHR33428:SF14">
    <property type="entry name" value="CARBOXYLESTERASE TYPE B DOMAIN-CONTAINING PROTEIN"/>
    <property type="match status" value="1"/>
</dbReference>
<proteinExistence type="predicted"/>
<protein>
    <recommendedName>
        <fullName evidence="3">Alpha/beta hydrolase</fullName>
    </recommendedName>
</protein>
<evidence type="ECO:0000313" key="1">
    <source>
        <dbReference type="EMBL" id="RBA37630.1"/>
    </source>
</evidence>
<sequence>MAIVAKKTKELLAQVSRRGPYGVDRGDLGFTGTPGVVFVPRGAPSPAPLVGWAHDWTRGPEHYVDTLKHLASWGFVVVAPASDRGLRPNHQHYADHLSAALEDVLQATLGRGAVRADPHRIAVAGHGLGGGVAALLASQRTDIDGVVMVFPTETVPSAADRAMTVDAPALLLSGAGGVHSEDARDLQRLWRGDLVHRRLEKAIETGLVERNPLLERVGLADPDLRTHRAVRPLLAGYLLATLTDDDTYAAFADPEAEFKGTVTVTHEMLDEEADDLLASAPPMLKLVKSFTGG</sequence>
<dbReference type="EMBL" id="QNTT01000012">
    <property type="protein sequence ID" value="RBA37630.1"/>
    <property type="molecule type" value="Genomic_DNA"/>
</dbReference>
<evidence type="ECO:0000313" key="2">
    <source>
        <dbReference type="Proteomes" id="UP000252187"/>
    </source>
</evidence>
<evidence type="ECO:0008006" key="3">
    <source>
        <dbReference type="Google" id="ProtNLM"/>
    </source>
</evidence>
<dbReference type="InterPro" id="IPR017395">
    <property type="entry name" value="Chlorophyllase-like"/>
</dbReference>